<keyword evidence="2" id="KW-1185">Reference proteome</keyword>
<dbReference type="AlphaFoldDB" id="A0A8S0VMS2"/>
<accession>A0A8S0VMS2</accession>
<sequence>MAGSHAVATAWGGSIIDGSGDGLGGLAGSCDERAVSFWMLPLALEKFTTARTDGEAAGGKSRRRILRRIQDMHLYHSNQRHDLADTGMIVHAYVAITKRSFRHLTSDPKALMAGLFLRTLQRSQKRFSSDFPQHAGDRCCPDSVPSRERRFSRIPSLTKHSGQYNRSAIGSCGAKMIDYPPAADAIGSPRLRASGCQLTVWSTARGLGMPFVISSPAASRHQMQLALFRSR</sequence>
<name>A0A8S0VMS2_OLEEU</name>
<reference evidence="1 2" key="1">
    <citation type="submission" date="2019-12" db="EMBL/GenBank/DDBJ databases">
        <authorList>
            <person name="Alioto T."/>
            <person name="Alioto T."/>
            <person name="Gomez Garrido J."/>
        </authorList>
    </citation>
    <scope>NUCLEOTIDE SEQUENCE [LARGE SCALE GENOMIC DNA]</scope>
</reference>
<evidence type="ECO:0000313" key="2">
    <source>
        <dbReference type="Proteomes" id="UP000594638"/>
    </source>
</evidence>
<dbReference type="Gramene" id="OE9A099010T1">
    <property type="protein sequence ID" value="OE9A099010C1"/>
    <property type="gene ID" value="OE9A099010"/>
</dbReference>
<dbReference type="Proteomes" id="UP000594638">
    <property type="component" value="Unassembled WGS sequence"/>
</dbReference>
<dbReference type="EMBL" id="CACTIH010009782">
    <property type="protein sequence ID" value="CAA3033019.1"/>
    <property type="molecule type" value="Genomic_DNA"/>
</dbReference>
<organism evidence="1 2">
    <name type="scientific">Olea europaea subsp. europaea</name>
    <dbReference type="NCBI Taxonomy" id="158383"/>
    <lineage>
        <taxon>Eukaryota</taxon>
        <taxon>Viridiplantae</taxon>
        <taxon>Streptophyta</taxon>
        <taxon>Embryophyta</taxon>
        <taxon>Tracheophyta</taxon>
        <taxon>Spermatophyta</taxon>
        <taxon>Magnoliopsida</taxon>
        <taxon>eudicotyledons</taxon>
        <taxon>Gunneridae</taxon>
        <taxon>Pentapetalae</taxon>
        <taxon>asterids</taxon>
        <taxon>lamiids</taxon>
        <taxon>Lamiales</taxon>
        <taxon>Oleaceae</taxon>
        <taxon>Oleeae</taxon>
        <taxon>Olea</taxon>
    </lineage>
</organism>
<gene>
    <name evidence="1" type="ORF">OLEA9_A099010</name>
</gene>
<evidence type="ECO:0000313" key="1">
    <source>
        <dbReference type="EMBL" id="CAA3033019.1"/>
    </source>
</evidence>
<protein>
    <submittedName>
        <fullName evidence="1">Uncharacterized protein</fullName>
    </submittedName>
</protein>
<proteinExistence type="predicted"/>
<comment type="caution">
    <text evidence="1">The sequence shown here is derived from an EMBL/GenBank/DDBJ whole genome shotgun (WGS) entry which is preliminary data.</text>
</comment>